<keyword evidence="2" id="KW-1185">Reference proteome</keyword>
<dbReference type="Proteomes" id="UP000276770">
    <property type="component" value="Unassembled WGS sequence"/>
</dbReference>
<dbReference type="InterPro" id="IPR025365">
    <property type="entry name" value="DUF4269"/>
</dbReference>
<name>A0A3L7JSW5_9BACI</name>
<evidence type="ECO:0000313" key="1">
    <source>
        <dbReference type="EMBL" id="RLQ93580.1"/>
    </source>
</evidence>
<comment type="caution">
    <text evidence="1">The sequence shown here is derived from an EMBL/GenBank/DDBJ whole genome shotgun (WGS) entry which is preliminary data.</text>
</comment>
<organism evidence="1 2">
    <name type="scientific">Falsibacillus albus</name>
    <dbReference type="NCBI Taxonomy" id="2478915"/>
    <lineage>
        <taxon>Bacteria</taxon>
        <taxon>Bacillati</taxon>
        <taxon>Bacillota</taxon>
        <taxon>Bacilli</taxon>
        <taxon>Bacillales</taxon>
        <taxon>Bacillaceae</taxon>
        <taxon>Falsibacillus</taxon>
    </lineage>
</organism>
<dbReference type="OrthoDB" id="6402248at2"/>
<proteinExistence type="predicted"/>
<dbReference type="RefSeq" id="WP_121681750.1">
    <property type="nucleotide sequence ID" value="NZ_RCVZ01000013.1"/>
</dbReference>
<protein>
    <submittedName>
        <fullName evidence="1">DUF4269 domain-containing protein</fullName>
    </submittedName>
</protein>
<dbReference type="AlphaFoldDB" id="A0A3L7JSW5"/>
<dbReference type="EMBL" id="RCVZ01000013">
    <property type="protein sequence ID" value="RLQ93580.1"/>
    <property type="molecule type" value="Genomic_DNA"/>
</dbReference>
<reference evidence="1 2" key="1">
    <citation type="submission" date="2018-10" db="EMBL/GenBank/DDBJ databases">
        <title>Falsibacillus sp. genome draft.</title>
        <authorList>
            <person name="Shi S."/>
        </authorList>
    </citation>
    <scope>NUCLEOTIDE SEQUENCE [LARGE SCALE GENOMIC DNA]</scope>
    <source>
        <strain evidence="1 2">GY 10110</strain>
    </source>
</reference>
<evidence type="ECO:0000313" key="2">
    <source>
        <dbReference type="Proteomes" id="UP000276770"/>
    </source>
</evidence>
<dbReference type="Pfam" id="PF14091">
    <property type="entry name" value="DUF4269"/>
    <property type="match status" value="1"/>
</dbReference>
<sequence length="177" mass="20304">MFENINYLRAGNEKQNQAYKAITNLGIMESLREYHPTLCGTLPIGIDVAGSDLDIIMEVHDLQEFEKKVNELYGGKESYIVKKLVIRERPVVKANFNFDGFEFELFAQPQPVKEQYAYLHMIIENSILHQFPGSREKVIALKKQGVKTEPAFCVVLQLEGIDPYESLIEYGKRMGMI</sequence>
<accession>A0A3L7JSW5</accession>
<gene>
    <name evidence="1" type="ORF">D9X91_16465</name>
</gene>